<dbReference type="GO" id="GO:0072344">
    <property type="term" value="P:rescue of stalled ribosome"/>
    <property type="evidence" value="ECO:0007669"/>
    <property type="project" value="TreeGrafter"/>
</dbReference>
<keyword evidence="3" id="KW-1185">Reference proteome</keyword>
<sequence>MSTDWILVRRAAAELDRALKGGRVSDAGLLDDGRIAIRFGGLRGRGPATLAIDAFGTPPLVTLEDAEAAVAVDPGWLRTVSTSLRGTRLGAVRARRGDRVLVLTFGTSSRFGVESEFRLVLELVPRYGNVVLLRDRIVVAAAKQFSPADNPTRAVQIGMPYEPPPLPQPTLDFPAFTRALEAADRRARTRALGAFLPELPRLIAESFVAQSEAMPWPSEARRAAWLEERGRAILSATDGEPDALGDVYAYRGAGGTLEAAHVVALAQYASLARERLPRVLPLFAETRAATLRERRGDATERRRAALLSRIAKRARATAAEIAAVGARLADIGERDRLRESGDALFTHAHQIPPGATTYVPPTNPGLTIELNPDLDVKENAQRYYARYRKAADALPHLERRRAALRARGDALDVLAFEAERADPGTLLELEADLDELEGRPPPAAATPAARKRVPLRLDRPSGARIYVGRSPRENAEVTFRIARPDDLWFHARGIPGSHVVLQQPDGGEPDDADLDAAADLAATHSKARNAPRVDVDYTERKYVRKQRDAAPGLVWYVNARTRVGRPQA</sequence>
<dbReference type="InterPro" id="IPR051608">
    <property type="entry name" value="RQC_Subunit_NEMF"/>
</dbReference>
<dbReference type="Pfam" id="PF05670">
    <property type="entry name" value="NFACT-R_1"/>
    <property type="match status" value="1"/>
</dbReference>
<organism evidence="2 3">
    <name type="scientific">Vulcanimicrobium alpinum</name>
    <dbReference type="NCBI Taxonomy" id="3016050"/>
    <lineage>
        <taxon>Bacteria</taxon>
        <taxon>Bacillati</taxon>
        <taxon>Vulcanimicrobiota</taxon>
        <taxon>Vulcanimicrobiia</taxon>
        <taxon>Vulcanimicrobiales</taxon>
        <taxon>Vulcanimicrobiaceae</taxon>
        <taxon>Vulcanimicrobium</taxon>
    </lineage>
</organism>
<feature type="domain" description="NFACT RNA-binding" evidence="1">
    <location>
        <begin position="462"/>
        <end position="548"/>
    </location>
</feature>
<reference evidence="2 3" key="1">
    <citation type="journal article" date="2022" name="ISME Commun">
        <title>Vulcanimicrobium alpinus gen. nov. sp. nov., the first cultivated representative of the candidate phylum 'Eremiobacterota', is a metabolically versatile aerobic anoxygenic phototroph.</title>
        <authorList>
            <person name="Yabe S."/>
            <person name="Muto K."/>
            <person name="Abe K."/>
            <person name="Yokota A."/>
            <person name="Staudigel H."/>
            <person name="Tebo B.M."/>
        </authorList>
    </citation>
    <scope>NUCLEOTIDE SEQUENCE [LARGE SCALE GENOMIC DNA]</scope>
    <source>
        <strain evidence="2 3">WC8-2</strain>
    </source>
</reference>
<dbReference type="GO" id="GO:0043023">
    <property type="term" value="F:ribosomal large subunit binding"/>
    <property type="evidence" value="ECO:0007669"/>
    <property type="project" value="TreeGrafter"/>
</dbReference>
<dbReference type="RefSeq" id="WP_317997432.1">
    <property type="nucleotide sequence ID" value="NZ_AP025523.1"/>
</dbReference>
<accession>A0AAN2C9W9</accession>
<dbReference type="AlphaFoldDB" id="A0AAN2C9W9"/>
<dbReference type="GO" id="GO:0000049">
    <property type="term" value="F:tRNA binding"/>
    <property type="evidence" value="ECO:0007669"/>
    <property type="project" value="TreeGrafter"/>
</dbReference>
<evidence type="ECO:0000259" key="1">
    <source>
        <dbReference type="Pfam" id="PF05670"/>
    </source>
</evidence>
<dbReference type="Proteomes" id="UP001317532">
    <property type="component" value="Chromosome"/>
</dbReference>
<dbReference type="PANTHER" id="PTHR15239">
    <property type="entry name" value="NUCLEAR EXPORT MEDIATOR FACTOR NEMF"/>
    <property type="match status" value="1"/>
</dbReference>
<dbReference type="Gene3D" id="2.30.310.10">
    <property type="entry name" value="ibrinogen binding protein from staphylococcus aureus domain"/>
    <property type="match status" value="1"/>
</dbReference>
<dbReference type="PANTHER" id="PTHR15239:SF6">
    <property type="entry name" value="RIBOSOME QUALITY CONTROL COMPLEX SUBUNIT NEMF"/>
    <property type="match status" value="1"/>
</dbReference>
<dbReference type="GO" id="GO:1990112">
    <property type="term" value="C:RQC complex"/>
    <property type="evidence" value="ECO:0007669"/>
    <property type="project" value="TreeGrafter"/>
</dbReference>
<dbReference type="EMBL" id="AP025523">
    <property type="protein sequence ID" value="BDE06476.1"/>
    <property type="molecule type" value="Genomic_DNA"/>
</dbReference>
<proteinExistence type="predicted"/>
<evidence type="ECO:0000313" key="2">
    <source>
        <dbReference type="EMBL" id="BDE06476.1"/>
    </source>
</evidence>
<name>A0AAN2C9W9_UNVUL</name>
<dbReference type="KEGG" id="vab:WPS_17520"/>
<dbReference type="Pfam" id="PF05833">
    <property type="entry name" value="NFACT_N"/>
    <property type="match status" value="1"/>
</dbReference>
<evidence type="ECO:0000313" key="3">
    <source>
        <dbReference type="Proteomes" id="UP001317532"/>
    </source>
</evidence>
<protein>
    <recommendedName>
        <fullName evidence="1">NFACT RNA-binding domain-containing protein</fullName>
    </recommendedName>
</protein>
<dbReference type="InterPro" id="IPR008532">
    <property type="entry name" value="NFACT_RNA-bd"/>
</dbReference>
<gene>
    <name evidence="2" type="ORF">WPS_17520</name>
</gene>